<evidence type="ECO:0000256" key="1">
    <source>
        <dbReference type="PROSITE-ProRule" id="PRU00723"/>
    </source>
</evidence>
<evidence type="ECO:0000313" key="5">
    <source>
        <dbReference type="Proteomes" id="UP000193467"/>
    </source>
</evidence>
<dbReference type="InterPro" id="IPR000571">
    <property type="entry name" value="Znf_CCCH"/>
</dbReference>
<feature type="domain" description="C3H1-type" evidence="3">
    <location>
        <begin position="162"/>
        <end position="189"/>
    </location>
</feature>
<feature type="compositionally biased region" description="Low complexity" evidence="2">
    <location>
        <begin position="11"/>
        <end position="28"/>
    </location>
</feature>
<feature type="zinc finger region" description="C3H1-type" evidence="1">
    <location>
        <begin position="162"/>
        <end position="189"/>
    </location>
</feature>
<gene>
    <name evidence="4" type="ORF">BCR35DRAFT_310095</name>
</gene>
<name>A0A1Y2D7Y8_9BASI</name>
<protein>
    <recommendedName>
        <fullName evidence="3">C3H1-type domain-containing protein</fullName>
    </recommendedName>
</protein>
<dbReference type="AlphaFoldDB" id="A0A1Y2D7Y8"/>
<feature type="compositionally biased region" description="Low complexity" evidence="2">
    <location>
        <begin position="100"/>
        <end position="112"/>
    </location>
</feature>
<proteinExistence type="predicted"/>
<comment type="caution">
    <text evidence="4">The sequence shown here is derived from an EMBL/GenBank/DDBJ whole genome shotgun (WGS) entry which is preliminary data.</text>
</comment>
<accession>A0A1Y2D7Y8</accession>
<dbReference type="EMBL" id="MCGR01000091">
    <property type="protein sequence ID" value="ORY55327.1"/>
    <property type="molecule type" value="Genomic_DNA"/>
</dbReference>
<organism evidence="4 5">
    <name type="scientific">Leucosporidium creatinivorum</name>
    <dbReference type="NCBI Taxonomy" id="106004"/>
    <lineage>
        <taxon>Eukaryota</taxon>
        <taxon>Fungi</taxon>
        <taxon>Dikarya</taxon>
        <taxon>Basidiomycota</taxon>
        <taxon>Pucciniomycotina</taxon>
        <taxon>Microbotryomycetes</taxon>
        <taxon>Leucosporidiales</taxon>
        <taxon>Leucosporidium</taxon>
    </lineage>
</organism>
<dbReference type="GO" id="GO:0008270">
    <property type="term" value="F:zinc ion binding"/>
    <property type="evidence" value="ECO:0007669"/>
    <property type="project" value="UniProtKB-KW"/>
</dbReference>
<keyword evidence="1" id="KW-0862">Zinc</keyword>
<dbReference type="InterPro" id="IPR057654">
    <property type="entry name" value="Znf-CCCH_tandem"/>
</dbReference>
<dbReference type="Pfam" id="PF25543">
    <property type="entry name" value="zf-CCCH_tandem"/>
    <property type="match status" value="1"/>
</dbReference>
<dbReference type="PROSITE" id="PS50103">
    <property type="entry name" value="ZF_C3H1"/>
    <property type="match status" value="1"/>
</dbReference>
<dbReference type="PANTHER" id="PTHR37543:SF1">
    <property type="entry name" value="CCCH ZINC FINGER DNA BINDING PROTEIN (AFU_ORTHOLOGUE AFUA_5G12760)"/>
    <property type="match status" value="1"/>
</dbReference>
<evidence type="ECO:0000256" key="2">
    <source>
        <dbReference type="SAM" id="MobiDB-lite"/>
    </source>
</evidence>
<evidence type="ECO:0000259" key="3">
    <source>
        <dbReference type="PROSITE" id="PS50103"/>
    </source>
</evidence>
<dbReference type="Proteomes" id="UP000193467">
    <property type="component" value="Unassembled WGS sequence"/>
</dbReference>
<feature type="region of interest" description="Disordered" evidence="2">
    <location>
        <begin position="1"/>
        <end position="32"/>
    </location>
</feature>
<dbReference type="InParanoid" id="A0A1Y2D7Y8"/>
<dbReference type="OrthoDB" id="2536779at2759"/>
<feature type="region of interest" description="Disordered" evidence="2">
    <location>
        <begin position="100"/>
        <end position="123"/>
    </location>
</feature>
<feature type="compositionally biased region" description="Polar residues" evidence="2">
    <location>
        <begin position="1"/>
        <end position="10"/>
    </location>
</feature>
<evidence type="ECO:0000313" key="4">
    <source>
        <dbReference type="EMBL" id="ORY55327.1"/>
    </source>
</evidence>
<reference evidence="4 5" key="1">
    <citation type="submission" date="2016-07" db="EMBL/GenBank/DDBJ databases">
        <title>Pervasive Adenine N6-methylation of Active Genes in Fungi.</title>
        <authorList>
            <consortium name="DOE Joint Genome Institute"/>
            <person name="Mondo S.J."/>
            <person name="Dannebaum R.O."/>
            <person name="Kuo R.C."/>
            <person name="Labutti K."/>
            <person name="Haridas S."/>
            <person name="Kuo A."/>
            <person name="Salamov A."/>
            <person name="Ahrendt S.R."/>
            <person name="Lipzen A."/>
            <person name="Sullivan W."/>
            <person name="Andreopoulos W.B."/>
            <person name="Clum A."/>
            <person name="Lindquist E."/>
            <person name="Daum C."/>
            <person name="Ramamoorthy G.K."/>
            <person name="Gryganskyi A."/>
            <person name="Culley D."/>
            <person name="Magnuson J.K."/>
            <person name="James T.Y."/>
            <person name="O'Malley M.A."/>
            <person name="Stajich J.E."/>
            <person name="Spatafora J.W."/>
            <person name="Visel A."/>
            <person name="Grigoriev I.V."/>
        </authorList>
    </citation>
    <scope>NUCLEOTIDE SEQUENCE [LARGE SCALE GENOMIC DNA]</scope>
    <source>
        <strain evidence="4 5">62-1032</strain>
    </source>
</reference>
<keyword evidence="1" id="KW-0479">Metal-binding</keyword>
<keyword evidence="1" id="KW-0863">Zinc-finger</keyword>
<keyword evidence="5" id="KW-1185">Reference proteome</keyword>
<dbReference type="PANTHER" id="PTHR37543">
    <property type="entry name" value="CCCH ZINC FINGER DNA BINDING PROTEIN (AFU_ORTHOLOGUE AFUA_5G12760)"/>
    <property type="match status" value="1"/>
</dbReference>
<sequence length="260" mass="28383">MSFHSNSSQYASSNADSDHSSPSTAPSSIHACADSDEEHFEALQRDMGGFVQGLIKRMKKQEETEILLRAWSTRCETLEGEVLRLDKLVKQLEAEKAATAAATASKSSPTSALHARSDSESSSSSTQETFCVWSGKAWIPKVPVNPQDPAIPQIDPSKSMSKQDPPPCNSHYLAGGCSVPRCKFSHLYKLTPTQLEEMRRGALFHLCNSVKQGIPCEDITCCYGHTCPRGSACGRNNCAFNDEQHKSPPTAAARPSPRRR</sequence>